<reference evidence="2 3" key="1">
    <citation type="submission" date="2020-08" db="EMBL/GenBank/DDBJ databases">
        <title>Genomic Encyclopedia of Type Strains, Phase IV (KMG-IV): sequencing the most valuable type-strain genomes for metagenomic binning, comparative biology and taxonomic classification.</title>
        <authorList>
            <person name="Goeker M."/>
        </authorList>
    </citation>
    <scope>NUCLEOTIDE SEQUENCE [LARGE SCALE GENOMIC DNA]</scope>
    <source>
        <strain evidence="2 3">DSM 24163</strain>
    </source>
</reference>
<dbReference type="EMBL" id="JACHHP010000001">
    <property type="protein sequence ID" value="MBB5206897.1"/>
    <property type="molecule type" value="Genomic_DNA"/>
</dbReference>
<organism evidence="2 3">
    <name type="scientific">Chiayiivirga flava</name>
    <dbReference type="NCBI Taxonomy" id="659595"/>
    <lineage>
        <taxon>Bacteria</taxon>
        <taxon>Pseudomonadati</taxon>
        <taxon>Pseudomonadota</taxon>
        <taxon>Gammaproteobacteria</taxon>
        <taxon>Lysobacterales</taxon>
        <taxon>Lysobacteraceae</taxon>
        <taxon>Chiayiivirga</taxon>
    </lineage>
</organism>
<feature type="signal peptide" evidence="1">
    <location>
        <begin position="1"/>
        <end position="26"/>
    </location>
</feature>
<keyword evidence="1" id="KW-0732">Signal</keyword>
<feature type="chain" id="PRO_5031298690" evidence="1">
    <location>
        <begin position="27"/>
        <end position="284"/>
    </location>
</feature>
<dbReference type="Proteomes" id="UP000521199">
    <property type="component" value="Unassembled WGS sequence"/>
</dbReference>
<proteinExistence type="predicted"/>
<dbReference type="Pfam" id="PF20396">
    <property type="entry name" value="DUF6689"/>
    <property type="match status" value="1"/>
</dbReference>
<evidence type="ECO:0000313" key="3">
    <source>
        <dbReference type="Proteomes" id="UP000521199"/>
    </source>
</evidence>
<sequence>MPSLRALRLPHLLLAGGLLAAGAARADIVVSIAGNVAEAQIELEDALGASYEAVFRLTFEQPQNLTEACLGLSADLLDAAGIAAVDARLPDPAGQAIDPAFPMRITVEPPPACGLAFVNDVQIELVTGDLVYTAFSPYRLMKAPVGGAFADITGAIESGSVRARGRGGGFSEFVLATDLSQDYAPEAEDLLDELADELQDPDIALTAQTTLDIAIALVAAAYADDDFVAALAALDSFDADLRGFAGEAVPNRYAADAPDGDDLGEIAALAAALRFRLARLSGAP</sequence>
<accession>A0A7W8D568</accession>
<dbReference type="RefSeq" id="WP_183959301.1">
    <property type="nucleotide sequence ID" value="NZ_JACHHP010000001.1"/>
</dbReference>
<evidence type="ECO:0000313" key="2">
    <source>
        <dbReference type="EMBL" id="MBB5206897.1"/>
    </source>
</evidence>
<evidence type="ECO:0000256" key="1">
    <source>
        <dbReference type="SAM" id="SignalP"/>
    </source>
</evidence>
<gene>
    <name evidence="2" type="ORF">HNQ52_000413</name>
</gene>
<keyword evidence="3" id="KW-1185">Reference proteome</keyword>
<dbReference type="InterPro" id="IPR046511">
    <property type="entry name" value="DUF6689"/>
</dbReference>
<name>A0A7W8D568_9GAMM</name>
<dbReference type="AlphaFoldDB" id="A0A7W8D568"/>
<comment type="caution">
    <text evidence="2">The sequence shown here is derived from an EMBL/GenBank/DDBJ whole genome shotgun (WGS) entry which is preliminary data.</text>
</comment>
<protein>
    <submittedName>
        <fullName evidence="2">Uncharacterized protein</fullName>
    </submittedName>
</protein>